<comment type="caution">
    <text evidence="1">The sequence shown here is derived from an EMBL/GenBank/DDBJ whole genome shotgun (WGS) entry which is preliminary data.</text>
</comment>
<keyword evidence="2" id="KW-1185">Reference proteome</keyword>
<sequence>MVTKSSSSTQPLFDNNQSSVFLEFKQSFLIGQHASDEPSAYPKVSAWKCEGEECDKDTGHVIGLNLCSSCLYGSINSSSALFHLVKSQTGHCILYAYMRTGSPVELEKRAYQTTLKTSEILFF</sequence>
<dbReference type="AlphaFoldDB" id="A0AA39DKP5"/>
<accession>A0AA39DKP5</accession>
<dbReference type="Proteomes" id="UP001168098">
    <property type="component" value="Unassembled WGS sequence"/>
</dbReference>
<name>A0AA39DKP5_VITRO</name>
<dbReference type="Gene3D" id="3.80.10.10">
    <property type="entry name" value="Ribonuclease Inhibitor"/>
    <property type="match status" value="1"/>
</dbReference>
<proteinExistence type="predicted"/>
<reference evidence="1 2" key="1">
    <citation type="journal article" date="2023" name="BMC Biotechnol.">
        <title>Vitis rotundifolia cv Carlos genome sequencing.</title>
        <authorList>
            <person name="Huff M."/>
            <person name="Hulse-Kemp A."/>
            <person name="Scheffler B."/>
            <person name="Youngblood R."/>
            <person name="Simpson S."/>
            <person name="Babiker E."/>
            <person name="Staton M."/>
        </authorList>
    </citation>
    <scope>NUCLEOTIDE SEQUENCE [LARGE SCALE GENOMIC DNA]</scope>
    <source>
        <tissue evidence="1">Leaf</tissue>
    </source>
</reference>
<dbReference type="EMBL" id="JARBHA010000013">
    <property type="protein sequence ID" value="KAJ9685597.1"/>
    <property type="molecule type" value="Genomic_DNA"/>
</dbReference>
<evidence type="ECO:0000313" key="2">
    <source>
        <dbReference type="Proteomes" id="UP001168098"/>
    </source>
</evidence>
<evidence type="ECO:0000313" key="1">
    <source>
        <dbReference type="EMBL" id="KAJ9685597.1"/>
    </source>
</evidence>
<dbReference type="InterPro" id="IPR032675">
    <property type="entry name" value="LRR_dom_sf"/>
</dbReference>
<protein>
    <submittedName>
        <fullName evidence="1">Uncharacterized protein</fullName>
    </submittedName>
</protein>
<gene>
    <name evidence="1" type="ORF">PVL29_017582</name>
</gene>
<organism evidence="1 2">
    <name type="scientific">Vitis rotundifolia</name>
    <name type="common">Muscadine grape</name>
    <dbReference type="NCBI Taxonomy" id="103349"/>
    <lineage>
        <taxon>Eukaryota</taxon>
        <taxon>Viridiplantae</taxon>
        <taxon>Streptophyta</taxon>
        <taxon>Embryophyta</taxon>
        <taxon>Tracheophyta</taxon>
        <taxon>Spermatophyta</taxon>
        <taxon>Magnoliopsida</taxon>
        <taxon>eudicotyledons</taxon>
        <taxon>Gunneridae</taxon>
        <taxon>Pentapetalae</taxon>
        <taxon>rosids</taxon>
        <taxon>Vitales</taxon>
        <taxon>Vitaceae</taxon>
        <taxon>Viteae</taxon>
        <taxon>Vitis</taxon>
    </lineage>
</organism>